<dbReference type="EMBL" id="JAJHUN010000001">
    <property type="protein sequence ID" value="KAJ4163530.1"/>
    <property type="molecule type" value="Genomic_DNA"/>
</dbReference>
<protein>
    <submittedName>
        <fullName evidence="2">Uncharacterized protein</fullName>
    </submittedName>
</protein>
<dbReference type="AlphaFoldDB" id="A0A9W8QLG0"/>
<dbReference type="Proteomes" id="UP001144673">
    <property type="component" value="Chromosome 1"/>
</dbReference>
<evidence type="ECO:0000256" key="1">
    <source>
        <dbReference type="SAM" id="SignalP"/>
    </source>
</evidence>
<evidence type="ECO:0000313" key="3">
    <source>
        <dbReference type="Proteomes" id="UP001144673"/>
    </source>
</evidence>
<gene>
    <name evidence="2" type="ORF">LMH87_005251</name>
</gene>
<dbReference type="GeneID" id="80892410"/>
<proteinExistence type="predicted"/>
<feature type="signal peptide" evidence="1">
    <location>
        <begin position="1"/>
        <end position="31"/>
    </location>
</feature>
<keyword evidence="1" id="KW-0732">Signal</keyword>
<comment type="caution">
    <text evidence="2">The sequence shown here is derived from an EMBL/GenBank/DDBJ whole genome shotgun (WGS) entry which is preliminary data.</text>
</comment>
<feature type="chain" id="PRO_5040885768" evidence="1">
    <location>
        <begin position="32"/>
        <end position="307"/>
    </location>
</feature>
<sequence length="307" mass="33530">MLYQELLSSKLRDVCTALLLSAGLLYQIALGQEVDEVKPPLDLAALEAGIPRDDTVVTNDTGLFGSAGPKIFDLMTTKPSWPRDGRLATMFLEDGSLFDMPDNESRRQMAVIKVCGSTFSSPNLYWKGGFTGHHIHQDTKGDQKTFFPALNMATENVIGGKLARDKPLDILTDRTNSACGAAPPAWSDNGNWGKLGDIIDHFIARAMAPKDSCAVSPSHGGGNGLSCALPCDPISPLWLESTNIYVRQIRRYNGKLEYSVAYKLRGQFNAGDGNGGLKKPTWLNAQCNGDNLYFKDTPDDPTYVVFY</sequence>
<name>A0A9W8QLG0_AKAMU</name>
<dbReference type="RefSeq" id="XP_056058445.1">
    <property type="nucleotide sequence ID" value="XM_056202937.1"/>
</dbReference>
<dbReference type="KEGG" id="amus:LMH87_005251"/>
<evidence type="ECO:0000313" key="2">
    <source>
        <dbReference type="EMBL" id="KAJ4163530.1"/>
    </source>
</evidence>
<reference evidence="2" key="1">
    <citation type="journal article" date="2023" name="Access Microbiol">
        <title>De-novo genome assembly for Akanthomyces muscarius, a biocontrol agent of insect agricultural pests.</title>
        <authorList>
            <person name="Erdos Z."/>
            <person name="Studholme D.J."/>
            <person name="Raymond B."/>
            <person name="Sharma M."/>
        </authorList>
    </citation>
    <scope>NUCLEOTIDE SEQUENCE</scope>
    <source>
        <strain evidence="2">Ve6</strain>
    </source>
</reference>
<accession>A0A9W8QLG0</accession>
<keyword evidence="3" id="KW-1185">Reference proteome</keyword>
<organism evidence="2 3">
    <name type="scientific">Akanthomyces muscarius</name>
    <name type="common">Entomopathogenic fungus</name>
    <name type="synonym">Lecanicillium muscarium</name>
    <dbReference type="NCBI Taxonomy" id="2231603"/>
    <lineage>
        <taxon>Eukaryota</taxon>
        <taxon>Fungi</taxon>
        <taxon>Dikarya</taxon>
        <taxon>Ascomycota</taxon>
        <taxon>Pezizomycotina</taxon>
        <taxon>Sordariomycetes</taxon>
        <taxon>Hypocreomycetidae</taxon>
        <taxon>Hypocreales</taxon>
        <taxon>Cordycipitaceae</taxon>
        <taxon>Akanthomyces</taxon>
    </lineage>
</organism>